<evidence type="ECO:0008006" key="3">
    <source>
        <dbReference type="Google" id="ProtNLM"/>
    </source>
</evidence>
<dbReference type="EMBL" id="VFIA01000153">
    <property type="protein sequence ID" value="MBC3795397.1"/>
    <property type="molecule type" value="Genomic_DNA"/>
</dbReference>
<sequence>TDARFNGSTAMQFIPNMDGFPNGRRLEDDVTTIELQAVGGVVLAAIGLWYDDFTPGTTPSPVTPNLVNVLTFNSGPTKNDVELRGNFPYVQNPWRGFDYPVKARF</sequence>
<dbReference type="Pfam" id="PF14224">
    <property type="entry name" value="DUF4331"/>
    <property type="match status" value="1"/>
</dbReference>
<dbReference type="Proteomes" id="UP000700732">
    <property type="component" value="Unassembled WGS sequence"/>
</dbReference>
<proteinExistence type="predicted"/>
<protein>
    <recommendedName>
        <fullName evidence="3">DUF4331 domain-containing protein</fullName>
    </recommendedName>
</protein>
<reference evidence="1 2" key="1">
    <citation type="submission" date="2019-06" db="EMBL/GenBank/DDBJ databases">
        <title>Spirosoma utsteinense sp. nov. isolated from Antarctic ice-free soils.</title>
        <authorList>
            <person name="Tahon G."/>
        </authorList>
    </citation>
    <scope>NUCLEOTIDE SEQUENCE [LARGE SCALE GENOMIC DNA]</scope>
    <source>
        <strain evidence="1 2">LMG 31447</strain>
    </source>
</reference>
<feature type="non-terminal residue" evidence="1">
    <location>
        <position position="1"/>
    </location>
</feature>
<name>A0ABR6WFT9_9BACT</name>
<dbReference type="InterPro" id="IPR025566">
    <property type="entry name" value="DUF4331"/>
</dbReference>
<keyword evidence="2" id="KW-1185">Reference proteome</keyword>
<evidence type="ECO:0000313" key="2">
    <source>
        <dbReference type="Proteomes" id="UP000700732"/>
    </source>
</evidence>
<evidence type="ECO:0000313" key="1">
    <source>
        <dbReference type="EMBL" id="MBC3795397.1"/>
    </source>
</evidence>
<gene>
    <name evidence="1" type="ORF">FH603_5935</name>
</gene>
<accession>A0ABR6WFT9</accession>
<organism evidence="1 2">
    <name type="scientific">Spirosoma utsteinense</name>
    <dbReference type="NCBI Taxonomy" id="2585773"/>
    <lineage>
        <taxon>Bacteria</taxon>
        <taxon>Pseudomonadati</taxon>
        <taxon>Bacteroidota</taxon>
        <taxon>Cytophagia</taxon>
        <taxon>Cytophagales</taxon>
        <taxon>Cytophagaceae</taxon>
        <taxon>Spirosoma</taxon>
    </lineage>
</organism>
<dbReference type="RefSeq" id="WP_186742713.1">
    <property type="nucleotide sequence ID" value="NZ_VFIA01000153.1"/>
</dbReference>
<comment type="caution">
    <text evidence="1">The sequence shown here is derived from an EMBL/GenBank/DDBJ whole genome shotgun (WGS) entry which is preliminary data.</text>
</comment>